<dbReference type="EMBL" id="BMAO01022607">
    <property type="protein sequence ID" value="GFQ83075.1"/>
    <property type="molecule type" value="Genomic_DNA"/>
</dbReference>
<organism evidence="1 2">
    <name type="scientific">Trichonephila clavata</name>
    <name type="common">Joro spider</name>
    <name type="synonym">Nephila clavata</name>
    <dbReference type="NCBI Taxonomy" id="2740835"/>
    <lineage>
        <taxon>Eukaryota</taxon>
        <taxon>Metazoa</taxon>
        <taxon>Ecdysozoa</taxon>
        <taxon>Arthropoda</taxon>
        <taxon>Chelicerata</taxon>
        <taxon>Arachnida</taxon>
        <taxon>Araneae</taxon>
        <taxon>Araneomorphae</taxon>
        <taxon>Entelegynae</taxon>
        <taxon>Araneoidea</taxon>
        <taxon>Nephilidae</taxon>
        <taxon>Trichonephila</taxon>
    </lineage>
</organism>
<name>A0A8X6KQI7_TRICU</name>
<protein>
    <submittedName>
        <fullName evidence="1">DC-STAMP domain-containing protein 2</fullName>
    </submittedName>
</protein>
<comment type="caution">
    <text evidence="1">The sequence shown here is derived from an EMBL/GenBank/DDBJ whole genome shotgun (WGS) entry which is preliminary data.</text>
</comment>
<gene>
    <name evidence="1" type="primary">DCST2_0</name>
    <name evidence="1" type="ORF">TNCT_393011</name>
</gene>
<dbReference type="InterPro" id="IPR035899">
    <property type="entry name" value="DBL_dom_sf"/>
</dbReference>
<dbReference type="PANTHER" id="PTHR21041">
    <property type="entry name" value="DENDRITIC CELL-SPECIFIC TRANSMEMBRANE PROTEIN"/>
    <property type="match status" value="1"/>
</dbReference>
<keyword evidence="2" id="KW-1185">Reference proteome</keyword>
<dbReference type="Proteomes" id="UP000887116">
    <property type="component" value="Unassembled WGS sequence"/>
</dbReference>
<dbReference type="SUPFAM" id="SSF48065">
    <property type="entry name" value="DBL homology domain (DH-domain)"/>
    <property type="match status" value="1"/>
</dbReference>
<accession>A0A8X6KQI7</accession>
<sequence>MAYTYILVMSGPFKNALRNANVLVNSLNCGQEIVIKQTKAMLKTIFAPLIAIVDIMRDILKALKEFARMMKQAFIAIRDLFLEIINAIKVVFQWLQSIVSICSNKYGSPYERCNKAFDEAIEDCRAKMGIFKFLCYIVSAIKYVCEIARIVDLLCIISKAIKTGIIDPLKERKLPSILKEFL</sequence>
<dbReference type="OrthoDB" id="6434847at2759"/>
<proteinExistence type="predicted"/>
<dbReference type="AlphaFoldDB" id="A0A8X6KQI7"/>
<evidence type="ECO:0000313" key="2">
    <source>
        <dbReference type="Proteomes" id="UP000887116"/>
    </source>
</evidence>
<reference evidence="1" key="1">
    <citation type="submission" date="2020-07" db="EMBL/GenBank/DDBJ databases">
        <title>Multicomponent nature underlies the extraordinary mechanical properties of spider dragline silk.</title>
        <authorList>
            <person name="Kono N."/>
            <person name="Nakamura H."/>
            <person name="Mori M."/>
            <person name="Yoshida Y."/>
            <person name="Ohtoshi R."/>
            <person name="Malay A.D."/>
            <person name="Moran D.A.P."/>
            <person name="Tomita M."/>
            <person name="Numata K."/>
            <person name="Arakawa K."/>
        </authorList>
    </citation>
    <scope>NUCLEOTIDE SEQUENCE</scope>
</reference>
<dbReference type="InterPro" id="IPR051856">
    <property type="entry name" value="CSR-E3_Ligase_Protein"/>
</dbReference>
<dbReference type="Pfam" id="PF26039">
    <property type="entry name" value="Dcst2"/>
    <property type="match status" value="1"/>
</dbReference>
<evidence type="ECO:0000313" key="1">
    <source>
        <dbReference type="EMBL" id="GFQ83075.1"/>
    </source>
</evidence>
<dbReference type="PANTHER" id="PTHR21041:SF9">
    <property type="entry name" value="DENDRITIC CELL-SPECIFIC TRANSMEMBRANE PROTEIN-LIKE DOMAIN-CONTAINING PROTEIN"/>
    <property type="match status" value="1"/>
</dbReference>